<proteinExistence type="predicted"/>
<evidence type="ECO:0000313" key="3">
    <source>
        <dbReference type="Proteomes" id="UP000516380"/>
    </source>
</evidence>
<keyword evidence="3" id="KW-1185">Reference proteome</keyword>
<organism evidence="2 3">
    <name type="scientific">Mycobacterium kansasii</name>
    <dbReference type="NCBI Taxonomy" id="1768"/>
    <lineage>
        <taxon>Bacteria</taxon>
        <taxon>Bacillati</taxon>
        <taxon>Actinomycetota</taxon>
        <taxon>Actinomycetes</taxon>
        <taxon>Mycobacteriales</taxon>
        <taxon>Mycobacteriaceae</taxon>
        <taxon>Mycobacterium</taxon>
    </lineage>
</organism>
<feature type="chain" id="PRO_5028885706" evidence="1">
    <location>
        <begin position="27"/>
        <end position="111"/>
    </location>
</feature>
<evidence type="ECO:0000313" key="2">
    <source>
        <dbReference type="EMBL" id="BCI88444.1"/>
    </source>
</evidence>
<sequence length="111" mass="11957">MRPWKRPAAVLATAVLAFTAVPEVFAIMAPSAQANADVCVNAGRRVSVSGCANIADAVAPTFRPRLNTPRCRKTIRLPAAGTKHQRLRQCRPAHQRQRVCVTADLCRAIGA</sequence>
<dbReference type="EMBL" id="AP023343">
    <property type="protein sequence ID" value="BCI88444.1"/>
    <property type="molecule type" value="Genomic_DNA"/>
</dbReference>
<accession>A0A7G1IDD1</accession>
<dbReference type="Proteomes" id="UP000516380">
    <property type="component" value="Chromosome"/>
</dbReference>
<gene>
    <name evidence="2" type="ORF">NIIDMKKI_36500</name>
</gene>
<reference evidence="2 3" key="1">
    <citation type="submission" date="2020-07" db="EMBL/GenBank/DDBJ databases">
        <title>Mycobacterium kansasii (former subtype) with zoonotic potential isolated from diseased indoor pet cat, Japan.</title>
        <authorList>
            <person name="Fukano H."/>
            <person name="Terazono T."/>
            <person name="Hoshino Y."/>
        </authorList>
    </citation>
    <scope>NUCLEOTIDE SEQUENCE [LARGE SCALE GENOMIC DNA]</scope>
    <source>
        <strain evidence="2 3">Kuro-I</strain>
    </source>
</reference>
<name>A0A7G1IDD1_MYCKA</name>
<protein>
    <submittedName>
        <fullName evidence="2">Uncharacterized protein</fullName>
    </submittedName>
</protein>
<feature type="signal peptide" evidence="1">
    <location>
        <begin position="1"/>
        <end position="26"/>
    </location>
</feature>
<evidence type="ECO:0000256" key="1">
    <source>
        <dbReference type="SAM" id="SignalP"/>
    </source>
</evidence>
<dbReference type="AlphaFoldDB" id="A0A7G1IDD1"/>
<keyword evidence="1" id="KW-0732">Signal</keyword>